<gene>
    <name evidence="2" type="ORF">OW157_04950</name>
</gene>
<organism evidence="2 3">
    <name type="scientific">Aerococcus kribbianus</name>
    <dbReference type="NCBI Taxonomy" id="2999064"/>
    <lineage>
        <taxon>Bacteria</taxon>
        <taxon>Bacillati</taxon>
        <taxon>Bacillota</taxon>
        <taxon>Bacilli</taxon>
        <taxon>Lactobacillales</taxon>
        <taxon>Aerococcaceae</taxon>
        <taxon>Aerococcus</taxon>
    </lineage>
</organism>
<proteinExistence type="predicted"/>
<comment type="caution">
    <text evidence="2">The sequence shown here is derived from an EMBL/GenBank/DDBJ whole genome shotgun (WGS) entry which is preliminary data.</text>
</comment>
<evidence type="ECO:0000313" key="2">
    <source>
        <dbReference type="EMBL" id="MCZ0725918.1"/>
    </source>
</evidence>
<reference evidence="2" key="1">
    <citation type="submission" date="2022-12" db="EMBL/GenBank/DDBJ databases">
        <title>Description and comparative metabolic analysis of Aerococcus sp. nov., isolated from the feces of a pig.</title>
        <authorList>
            <person name="Chang Y.-H."/>
        </authorList>
    </citation>
    <scope>NUCLEOTIDE SEQUENCE</scope>
    <source>
        <strain evidence="2">YH-aer222</strain>
    </source>
</reference>
<dbReference type="Gene3D" id="1.10.1200.90">
    <property type="entry name" value="DsbA-like domain"/>
    <property type="match status" value="2"/>
</dbReference>
<dbReference type="Pfam" id="PF13462">
    <property type="entry name" value="Thioredoxin_4"/>
    <property type="match status" value="2"/>
</dbReference>
<accession>A0A9X3FN93</accession>
<dbReference type="RefSeq" id="WP_268752223.1">
    <property type="nucleotide sequence ID" value="NZ_JAPRFQ010000001.1"/>
</dbReference>
<name>A0A9X3FN93_9LACT</name>
<dbReference type="AlphaFoldDB" id="A0A9X3FN93"/>
<sequence length="354" mass="40629">MDISNIDFSKVDANLGIKLGQDQAPLQMIIYLNLACPFCRKFHQANQGLLEDYVSRGLLQVSIKLYDRDKKDLRNSNIIHQYLPYDDPELAYQWINYFLAHQEVFKHADQTEVVQWLEEELALKKQDNQDFAQSIRDEGEAAGVQFIPTAYFKGQIFDEHEDYFTIREWLDNALARVKGQDRDVPAVDTSKITDKQALILGDDQAPVTVYEYLNFRCPDAKTYFQAVQAEMEKLVANGQVRRVIKHLPMTKKGLFKGNVMNRFVDYKKPDQAYQQIVSIYDHLGEWAASDWAGVFDFAEETLGFKYQGNKINETVVGEEADAAHITVTPTVIVGDQVFYDDLDSDEVLATIKNQ</sequence>
<dbReference type="Gene3D" id="3.40.30.10">
    <property type="entry name" value="Glutaredoxin"/>
    <property type="match status" value="2"/>
</dbReference>
<feature type="domain" description="Thioredoxin-like fold" evidence="1">
    <location>
        <begin position="17"/>
        <end position="172"/>
    </location>
</feature>
<dbReference type="EMBL" id="JAPRFR010000001">
    <property type="protein sequence ID" value="MCZ0725918.1"/>
    <property type="molecule type" value="Genomic_DNA"/>
</dbReference>
<protein>
    <submittedName>
        <fullName evidence="2">Thioredoxin domain-containing protein</fullName>
    </submittedName>
</protein>
<evidence type="ECO:0000259" key="1">
    <source>
        <dbReference type="Pfam" id="PF13462"/>
    </source>
</evidence>
<dbReference type="SUPFAM" id="SSF52833">
    <property type="entry name" value="Thioredoxin-like"/>
    <property type="match status" value="2"/>
</dbReference>
<dbReference type="InterPro" id="IPR012336">
    <property type="entry name" value="Thioredoxin-like_fold"/>
</dbReference>
<dbReference type="Proteomes" id="UP001146670">
    <property type="component" value="Unassembled WGS sequence"/>
</dbReference>
<evidence type="ECO:0000313" key="3">
    <source>
        <dbReference type="Proteomes" id="UP001146670"/>
    </source>
</evidence>
<dbReference type="InterPro" id="IPR036249">
    <property type="entry name" value="Thioredoxin-like_sf"/>
</dbReference>
<feature type="domain" description="Thioredoxin-like fold" evidence="1">
    <location>
        <begin position="195"/>
        <end position="352"/>
    </location>
</feature>
<keyword evidence="3" id="KW-1185">Reference proteome</keyword>